<protein>
    <submittedName>
        <fullName evidence="2">Uncharacterized protein</fullName>
    </submittedName>
</protein>
<dbReference type="AlphaFoldDB" id="U4L3L6"/>
<organism evidence="2 3">
    <name type="scientific">Pyronema omphalodes (strain CBS 100304)</name>
    <name type="common">Pyronema confluens</name>
    <dbReference type="NCBI Taxonomy" id="1076935"/>
    <lineage>
        <taxon>Eukaryota</taxon>
        <taxon>Fungi</taxon>
        <taxon>Dikarya</taxon>
        <taxon>Ascomycota</taxon>
        <taxon>Pezizomycotina</taxon>
        <taxon>Pezizomycetes</taxon>
        <taxon>Pezizales</taxon>
        <taxon>Pyronemataceae</taxon>
        <taxon>Pyronema</taxon>
    </lineage>
</organism>
<name>U4L3L6_PYROM</name>
<feature type="region of interest" description="Disordered" evidence="1">
    <location>
        <begin position="237"/>
        <end position="260"/>
    </location>
</feature>
<accession>U4L3L6</accession>
<feature type="compositionally biased region" description="Basic residues" evidence="1">
    <location>
        <begin position="245"/>
        <end position="260"/>
    </location>
</feature>
<reference evidence="2 3" key="1">
    <citation type="journal article" date="2013" name="PLoS Genet.">
        <title>The genome and development-dependent transcriptomes of Pyronema confluens: a window into fungal evolution.</title>
        <authorList>
            <person name="Traeger S."/>
            <person name="Altegoer F."/>
            <person name="Freitag M."/>
            <person name="Gabaldon T."/>
            <person name="Kempken F."/>
            <person name="Kumar A."/>
            <person name="Marcet-Houben M."/>
            <person name="Poggeler S."/>
            <person name="Stajich J.E."/>
            <person name="Nowrousian M."/>
        </authorList>
    </citation>
    <scope>NUCLEOTIDE SEQUENCE [LARGE SCALE GENOMIC DNA]</scope>
    <source>
        <strain evidence="3">CBS 100304</strain>
        <tissue evidence="2">Vegetative mycelium</tissue>
    </source>
</reference>
<evidence type="ECO:0000256" key="1">
    <source>
        <dbReference type="SAM" id="MobiDB-lite"/>
    </source>
</evidence>
<sequence length="260" mass="29364">MEIGLDLDFESIIKQAKHEEAAIARQKAASKSWNPFARPPPPPKKTLDSEALNKIITSTVACIKSIGINYAMHQGEKMLNQGPLSVTGSLYPLALFRLWTQEYAYHYNALLDMSRGGGQPVEYFGGIVMDFAWVLMKDPRLNPYCDKIKVLEETFNQAKILLPNWVPKGDGGNPLSTIASGLDESINWLRHRQPANSPTIMPQDELQRLRSRRASIQNNPRLLIDVLNRDSLGRAFGEEPASNQRRVRRGNSRHHGYLEF</sequence>
<proteinExistence type="predicted"/>
<dbReference type="Proteomes" id="UP000018144">
    <property type="component" value="Unassembled WGS sequence"/>
</dbReference>
<dbReference type="EMBL" id="HF935519">
    <property type="protein sequence ID" value="CCX10173.1"/>
    <property type="molecule type" value="Genomic_DNA"/>
</dbReference>
<keyword evidence="3" id="KW-1185">Reference proteome</keyword>
<evidence type="ECO:0000313" key="3">
    <source>
        <dbReference type="Proteomes" id="UP000018144"/>
    </source>
</evidence>
<evidence type="ECO:0000313" key="2">
    <source>
        <dbReference type="EMBL" id="CCX10173.1"/>
    </source>
</evidence>
<dbReference type="OrthoDB" id="10328793at2759"/>
<gene>
    <name evidence="2" type="ORF">PCON_09766</name>
</gene>